<dbReference type="AlphaFoldDB" id="A0A2V5K3Q9"/>
<protein>
    <submittedName>
        <fullName evidence="1">Uncharacterized protein</fullName>
    </submittedName>
</protein>
<keyword evidence="2" id="KW-1185">Reference proteome</keyword>
<organism evidence="1 2">
    <name type="scientific">Paenibacillus flagellatus</name>
    <dbReference type="NCBI Taxonomy" id="2211139"/>
    <lineage>
        <taxon>Bacteria</taxon>
        <taxon>Bacillati</taxon>
        <taxon>Bacillota</taxon>
        <taxon>Bacilli</taxon>
        <taxon>Bacillales</taxon>
        <taxon>Paenibacillaceae</taxon>
        <taxon>Paenibacillus</taxon>
    </lineage>
</organism>
<comment type="caution">
    <text evidence="1">The sequence shown here is derived from an EMBL/GenBank/DDBJ whole genome shotgun (WGS) entry which is preliminary data.</text>
</comment>
<gene>
    <name evidence="1" type="ORF">DLM86_14950</name>
</gene>
<sequence length="92" mass="10188">MEKIQQIGDDPDLIGPGKVICWTESNRGAELPLPEENLLDKIQRDAAARRAGEKSRDRIRGAPQKVPGVSFEAFRHFLGTFLAPGLSDFVIE</sequence>
<accession>A0A2V5K3Q9</accession>
<proteinExistence type="predicted"/>
<name>A0A2V5K3Q9_9BACL</name>
<evidence type="ECO:0000313" key="1">
    <source>
        <dbReference type="EMBL" id="PYI53851.1"/>
    </source>
</evidence>
<reference evidence="1 2" key="1">
    <citation type="submission" date="2018-05" db="EMBL/GenBank/DDBJ databases">
        <title>Paenibacillus flagellatus sp. nov., isolated from selenium mineral soil.</title>
        <authorList>
            <person name="Dai X."/>
        </authorList>
    </citation>
    <scope>NUCLEOTIDE SEQUENCE [LARGE SCALE GENOMIC DNA]</scope>
    <source>
        <strain evidence="1 2">DXL2</strain>
    </source>
</reference>
<evidence type="ECO:0000313" key="2">
    <source>
        <dbReference type="Proteomes" id="UP000247476"/>
    </source>
</evidence>
<dbReference type="EMBL" id="QJVJ01000006">
    <property type="protein sequence ID" value="PYI53851.1"/>
    <property type="molecule type" value="Genomic_DNA"/>
</dbReference>
<dbReference type="Proteomes" id="UP000247476">
    <property type="component" value="Unassembled WGS sequence"/>
</dbReference>